<dbReference type="Proteomes" id="UP000320055">
    <property type="component" value="Unassembled WGS sequence"/>
</dbReference>
<reference evidence="1 2" key="1">
    <citation type="submission" date="2019-01" db="EMBL/GenBank/DDBJ databases">
        <authorList>
            <person name="Brito A."/>
        </authorList>
    </citation>
    <scope>NUCLEOTIDE SEQUENCE [LARGE SCALE GENOMIC DNA]</scope>
    <source>
        <strain evidence="1">1</strain>
    </source>
</reference>
<sequence length="55" mass="6497">MDIDEALKELESETNIRFARLLNITEKFFGFPKNKGTSHYPFKTPWEGKPRINLQ</sequence>
<proteinExistence type="predicted"/>
<keyword evidence="2" id="KW-1185">Reference proteome</keyword>
<accession>A0A563W4R4</accession>
<dbReference type="AlphaFoldDB" id="A0A563W4R4"/>
<organism evidence="1 2">
    <name type="scientific">Hyella patelloides LEGE 07179</name>
    <dbReference type="NCBI Taxonomy" id="945734"/>
    <lineage>
        <taxon>Bacteria</taxon>
        <taxon>Bacillati</taxon>
        <taxon>Cyanobacteriota</taxon>
        <taxon>Cyanophyceae</taxon>
        <taxon>Pleurocapsales</taxon>
        <taxon>Hyellaceae</taxon>
        <taxon>Hyella</taxon>
    </lineage>
</organism>
<evidence type="ECO:0000313" key="1">
    <source>
        <dbReference type="EMBL" id="VEP18692.1"/>
    </source>
</evidence>
<protein>
    <submittedName>
        <fullName evidence="1">Uncharacterized protein</fullName>
    </submittedName>
</protein>
<evidence type="ECO:0000313" key="2">
    <source>
        <dbReference type="Proteomes" id="UP000320055"/>
    </source>
</evidence>
<gene>
    <name evidence="1" type="ORF">H1P_860018</name>
</gene>
<name>A0A563W4R4_9CYAN</name>
<dbReference type="EMBL" id="CAACVJ010000694">
    <property type="protein sequence ID" value="VEP18692.1"/>
    <property type="molecule type" value="Genomic_DNA"/>
</dbReference>